<dbReference type="SUPFAM" id="SSF54236">
    <property type="entry name" value="Ubiquitin-like"/>
    <property type="match status" value="1"/>
</dbReference>
<keyword evidence="3" id="KW-1185">Reference proteome</keyword>
<dbReference type="Pfam" id="PF11976">
    <property type="entry name" value="Rad60-SLD"/>
    <property type="match status" value="1"/>
</dbReference>
<reference evidence="2 3" key="1">
    <citation type="submission" date="2014-04" db="EMBL/GenBank/DDBJ databases">
        <authorList>
            <consortium name="DOE Joint Genome Institute"/>
            <person name="Kuo A."/>
            <person name="Kohler A."/>
            <person name="Nagy L.G."/>
            <person name="Floudas D."/>
            <person name="Copeland A."/>
            <person name="Barry K.W."/>
            <person name="Cichocki N."/>
            <person name="Veneault-Fourrey C."/>
            <person name="LaButti K."/>
            <person name="Lindquist E.A."/>
            <person name="Lipzen A."/>
            <person name="Lundell T."/>
            <person name="Morin E."/>
            <person name="Murat C."/>
            <person name="Sun H."/>
            <person name="Tunlid A."/>
            <person name="Henrissat B."/>
            <person name="Grigoriev I.V."/>
            <person name="Hibbett D.S."/>
            <person name="Martin F."/>
            <person name="Nordberg H.P."/>
            <person name="Cantor M.N."/>
            <person name="Hua S.X."/>
        </authorList>
    </citation>
    <scope>NUCLEOTIDE SEQUENCE [LARGE SCALE GENOMIC DNA]</scope>
    <source>
        <strain evidence="2 3">Foug A</strain>
    </source>
</reference>
<name>A0A0C3DJX8_9AGAM</name>
<dbReference type="Proteomes" id="UP000053989">
    <property type="component" value="Unassembled WGS sequence"/>
</dbReference>
<dbReference type="InterPro" id="IPR029071">
    <property type="entry name" value="Ubiquitin-like_domsf"/>
</dbReference>
<dbReference type="InParanoid" id="A0A0C3DJX8"/>
<evidence type="ECO:0000313" key="3">
    <source>
        <dbReference type="Proteomes" id="UP000053989"/>
    </source>
</evidence>
<evidence type="ECO:0000313" key="2">
    <source>
        <dbReference type="EMBL" id="KIM61005.1"/>
    </source>
</evidence>
<dbReference type="CDD" id="cd01763">
    <property type="entry name" value="Ubl_SUMO_like"/>
    <property type="match status" value="1"/>
</dbReference>
<organism evidence="2 3">
    <name type="scientific">Scleroderma citrinum Foug A</name>
    <dbReference type="NCBI Taxonomy" id="1036808"/>
    <lineage>
        <taxon>Eukaryota</taxon>
        <taxon>Fungi</taxon>
        <taxon>Dikarya</taxon>
        <taxon>Basidiomycota</taxon>
        <taxon>Agaricomycotina</taxon>
        <taxon>Agaricomycetes</taxon>
        <taxon>Agaricomycetidae</taxon>
        <taxon>Boletales</taxon>
        <taxon>Sclerodermatineae</taxon>
        <taxon>Sclerodermataceae</taxon>
        <taxon>Scleroderma</taxon>
    </lineage>
</organism>
<dbReference type="HOGENOM" id="CLU_148322_4_4_1"/>
<proteinExistence type="predicted"/>
<dbReference type="AlphaFoldDB" id="A0A0C3DJX8"/>
<dbReference type="OrthoDB" id="442921at2759"/>
<gene>
    <name evidence="2" type="ORF">SCLCIDRAFT_123016</name>
</gene>
<dbReference type="EMBL" id="KN822056">
    <property type="protein sequence ID" value="KIM61005.1"/>
    <property type="molecule type" value="Genomic_DNA"/>
</dbReference>
<feature type="domain" description="Ubiquitin-like" evidence="1">
    <location>
        <begin position="11"/>
        <end position="85"/>
    </location>
</feature>
<accession>A0A0C3DJX8</accession>
<dbReference type="PROSITE" id="PS50053">
    <property type="entry name" value="UBIQUITIN_2"/>
    <property type="match status" value="1"/>
</dbReference>
<dbReference type="PANTHER" id="PTHR10562">
    <property type="entry name" value="SMALL UBIQUITIN-RELATED MODIFIER"/>
    <property type="match status" value="1"/>
</dbReference>
<dbReference type="InterPro" id="IPR000626">
    <property type="entry name" value="Ubiquitin-like_dom"/>
</dbReference>
<dbReference type="InterPro" id="IPR022617">
    <property type="entry name" value="Rad60/SUMO-like_dom"/>
</dbReference>
<reference evidence="3" key="2">
    <citation type="submission" date="2015-01" db="EMBL/GenBank/DDBJ databases">
        <title>Evolutionary Origins and Diversification of the Mycorrhizal Mutualists.</title>
        <authorList>
            <consortium name="DOE Joint Genome Institute"/>
            <consortium name="Mycorrhizal Genomics Consortium"/>
            <person name="Kohler A."/>
            <person name="Kuo A."/>
            <person name="Nagy L.G."/>
            <person name="Floudas D."/>
            <person name="Copeland A."/>
            <person name="Barry K.W."/>
            <person name="Cichocki N."/>
            <person name="Veneault-Fourrey C."/>
            <person name="LaButti K."/>
            <person name="Lindquist E.A."/>
            <person name="Lipzen A."/>
            <person name="Lundell T."/>
            <person name="Morin E."/>
            <person name="Murat C."/>
            <person name="Riley R."/>
            <person name="Ohm R."/>
            <person name="Sun H."/>
            <person name="Tunlid A."/>
            <person name="Henrissat B."/>
            <person name="Grigoriev I.V."/>
            <person name="Hibbett D.S."/>
            <person name="Martin F."/>
        </authorList>
    </citation>
    <scope>NUCLEOTIDE SEQUENCE [LARGE SCALE GENOMIC DNA]</scope>
    <source>
        <strain evidence="3">Foug A</strain>
    </source>
</reference>
<dbReference type="Gene3D" id="3.10.20.90">
    <property type="entry name" value="Phosphatidylinositol 3-kinase Catalytic Subunit, Chain A, domain 1"/>
    <property type="match status" value="1"/>
</dbReference>
<sequence length="94" mass="10492">MAEDEDVKPKLSLVLNHEGTQVTIKVKSTMPFKKIFEVAEKRFGKDPGTLKFVYEGNRLNGADTPAMLGMEEGDMIDAHLQQVSPCCHDDPERS</sequence>
<dbReference type="STRING" id="1036808.A0A0C3DJX8"/>
<evidence type="ECO:0000259" key="1">
    <source>
        <dbReference type="PROSITE" id="PS50053"/>
    </source>
</evidence>
<protein>
    <recommendedName>
        <fullName evidence="1">Ubiquitin-like domain-containing protein</fullName>
    </recommendedName>
</protein>